<proteinExistence type="predicted"/>
<keyword evidence="2" id="KW-1185">Reference proteome</keyword>
<evidence type="ECO:0000313" key="1">
    <source>
        <dbReference type="EMBL" id="UOQ51456.1"/>
    </source>
</evidence>
<organism evidence="1 2">
    <name type="scientific">Hymenobacter cellulosivorans</name>
    <dbReference type="NCBI Taxonomy" id="2932249"/>
    <lineage>
        <taxon>Bacteria</taxon>
        <taxon>Pseudomonadati</taxon>
        <taxon>Bacteroidota</taxon>
        <taxon>Cytophagia</taxon>
        <taxon>Cytophagales</taxon>
        <taxon>Hymenobacteraceae</taxon>
        <taxon>Hymenobacter</taxon>
    </lineage>
</organism>
<gene>
    <name evidence="1" type="ORF">MUN80_17000</name>
</gene>
<dbReference type="EMBL" id="CP095049">
    <property type="protein sequence ID" value="UOQ51456.1"/>
    <property type="molecule type" value="Genomic_DNA"/>
</dbReference>
<dbReference type="RefSeq" id="WP_244714666.1">
    <property type="nucleotide sequence ID" value="NZ_CP095049.1"/>
</dbReference>
<protein>
    <recommendedName>
        <fullName evidence="3">DUF4304 domain-containing protein</fullName>
    </recommendedName>
</protein>
<reference evidence="1 2" key="1">
    <citation type="submission" date="2022-04" db="EMBL/GenBank/DDBJ databases">
        <title>Hymenobacter sp. isolated from the air.</title>
        <authorList>
            <person name="Won M."/>
            <person name="Lee C.-M."/>
            <person name="Woen H.-Y."/>
            <person name="Kwon S.-W."/>
        </authorList>
    </citation>
    <scope>NUCLEOTIDE SEQUENCE [LARGE SCALE GENOMIC DNA]</scope>
    <source>
        <strain evidence="2">5116 S-27</strain>
    </source>
</reference>
<evidence type="ECO:0000313" key="2">
    <source>
        <dbReference type="Proteomes" id="UP000831785"/>
    </source>
</evidence>
<accession>A0ABY4F491</accession>
<sequence length="194" mass="22527">MYSEEFLKQLAKDKVMGEFFPFTTGSISEVENYIKAIVGRIKDNYQLLVEPDFTYYGSGFGSYITIKISKKDGSGIKTEQYKNRLTHWTKGILIYVSNLVPYWYYGASEWSVSEENGKYVGGSSGFIRSKSIDEVDAELWREEIEKVKGVFDIYMYSLLTKEELAQQVDFNIGIRTVLADKPYEVFDFFFHWSD</sequence>
<dbReference type="Proteomes" id="UP000831785">
    <property type="component" value="Chromosome"/>
</dbReference>
<name>A0ABY4F491_9BACT</name>
<evidence type="ECO:0008006" key="3">
    <source>
        <dbReference type="Google" id="ProtNLM"/>
    </source>
</evidence>